<dbReference type="PROSITE" id="PS50893">
    <property type="entry name" value="ABC_TRANSPORTER_2"/>
    <property type="match status" value="1"/>
</dbReference>
<dbReference type="InterPro" id="IPR003439">
    <property type="entry name" value="ABC_transporter-like_ATP-bd"/>
</dbReference>
<dbReference type="InterPro" id="IPR003593">
    <property type="entry name" value="AAA+_ATPase"/>
</dbReference>
<dbReference type="PANTHER" id="PTHR43394">
    <property type="entry name" value="ATP-DEPENDENT PERMEASE MDL1, MITOCHONDRIAL"/>
    <property type="match status" value="1"/>
</dbReference>
<reference evidence="10 11" key="1">
    <citation type="journal article" date="2012" name="PLoS ONE">
        <title>Functional divergence in the genus oenococcus as predicted by genome sequencing of the newly-described species, Oenococcus kitaharae.</title>
        <authorList>
            <person name="Borneman A.R."/>
            <person name="McCarthy J.M."/>
            <person name="Chambers P.J."/>
            <person name="Bartowsky E.J."/>
        </authorList>
    </citation>
    <scope>NUCLEOTIDE SEQUENCE [LARGE SCALE GENOMIC DNA]</scope>
    <source>
        <strain evidence="11">DSM17330</strain>
    </source>
</reference>
<comment type="subcellular location">
    <subcellularLocation>
        <location evidence="1">Cell membrane</location>
        <topology evidence="1">Multi-pass membrane protein</topology>
    </subcellularLocation>
</comment>
<dbReference type="eggNOG" id="COG1132">
    <property type="taxonomic scope" value="Bacteria"/>
</dbReference>
<evidence type="ECO:0000259" key="8">
    <source>
        <dbReference type="PROSITE" id="PS50893"/>
    </source>
</evidence>
<evidence type="ECO:0000313" key="10">
    <source>
        <dbReference type="EMBL" id="EHN58909.1"/>
    </source>
</evidence>
<feature type="transmembrane region" description="Helical" evidence="7">
    <location>
        <begin position="275"/>
        <end position="294"/>
    </location>
</feature>
<dbReference type="PROSITE" id="PS51257">
    <property type="entry name" value="PROKAR_LIPOPROTEIN"/>
    <property type="match status" value="1"/>
</dbReference>
<feature type="transmembrane region" description="Helical" evidence="7">
    <location>
        <begin position="246"/>
        <end position="269"/>
    </location>
</feature>
<dbReference type="InterPro" id="IPR011527">
    <property type="entry name" value="ABC1_TM_dom"/>
</dbReference>
<dbReference type="STRING" id="336988.NT96_08360"/>
<dbReference type="SUPFAM" id="SSF52540">
    <property type="entry name" value="P-loop containing nucleoside triphosphate hydrolases"/>
    <property type="match status" value="1"/>
</dbReference>
<dbReference type="InterPro" id="IPR027417">
    <property type="entry name" value="P-loop_NTPase"/>
</dbReference>
<feature type="transmembrane region" description="Helical" evidence="7">
    <location>
        <begin position="15"/>
        <end position="38"/>
    </location>
</feature>
<feature type="domain" description="ABC transporter" evidence="8">
    <location>
        <begin position="335"/>
        <end position="552"/>
    </location>
</feature>
<dbReference type="HOGENOM" id="CLU_000604_84_3_9"/>
<dbReference type="Gene3D" id="1.20.1560.10">
    <property type="entry name" value="ABC transporter type 1, transmembrane domain"/>
    <property type="match status" value="1"/>
</dbReference>
<evidence type="ECO:0000256" key="7">
    <source>
        <dbReference type="SAM" id="Phobius"/>
    </source>
</evidence>
<dbReference type="InterPro" id="IPR017871">
    <property type="entry name" value="ABC_transporter-like_CS"/>
</dbReference>
<keyword evidence="2 7" id="KW-0812">Transmembrane</keyword>
<organism evidence="10 11">
    <name type="scientific">Oenococcus kitaharae DSM 17330</name>
    <dbReference type="NCBI Taxonomy" id="1045004"/>
    <lineage>
        <taxon>Bacteria</taxon>
        <taxon>Bacillati</taxon>
        <taxon>Bacillota</taxon>
        <taxon>Bacilli</taxon>
        <taxon>Lactobacillales</taxon>
        <taxon>Lactobacillaceae</taxon>
        <taxon>Oenococcus</taxon>
    </lineage>
</organism>
<evidence type="ECO:0000256" key="1">
    <source>
        <dbReference type="ARBA" id="ARBA00004651"/>
    </source>
</evidence>
<accession>G9WI24</accession>
<evidence type="ECO:0000256" key="4">
    <source>
        <dbReference type="ARBA" id="ARBA00022840"/>
    </source>
</evidence>
<feature type="domain" description="ABC transmembrane type-1" evidence="9">
    <location>
        <begin position="15"/>
        <end position="296"/>
    </location>
</feature>
<gene>
    <name evidence="10" type="ORF">OKIT_0800</name>
</gene>
<dbReference type="InterPro" id="IPR039421">
    <property type="entry name" value="Type_1_exporter"/>
</dbReference>
<comment type="caution">
    <text evidence="10">The sequence shown here is derived from an EMBL/GenBank/DDBJ whole genome shotgun (WGS) entry which is preliminary data.</text>
</comment>
<name>G9WI24_9LACO</name>
<evidence type="ECO:0000256" key="5">
    <source>
        <dbReference type="ARBA" id="ARBA00022989"/>
    </source>
</evidence>
<dbReference type="PANTHER" id="PTHR43394:SF1">
    <property type="entry name" value="ATP-BINDING CASSETTE SUB-FAMILY B MEMBER 10, MITOCHONDRIAL"/>
    <property type="match status" value="1"/>
</dbReference>
<dbReference type="GO" id="GO:0005524">
    <property type="term" value="F:ATP binding"/>
    <property type="evidence" value="ECO:0007669"/>
    <property type="project" value="UniProtKB-KW"/>
</dbReference>
<dbReference type="Pfam" id="PF00005">
    <property type="entry name" value="ABC_tran"/>
    <property type="match status" value="1"/>
</dbReference>
<dbReference type="GO" id="GO:0015421">
    <property type="term" value="F:ABC-type oligopeptide transporter activity"/>
    <property type="evidence" value="ECO:0007669"/>
    <property type="project" value="TreeGrafter"/>
</dbReference>
<dbReference type="GO" id="GO:0005886">
    <property type="term" value="C:plasma membrane"/>
    <property type="evidence" value="ECO:0007669"/>
    <property type="project" value="UniProtKB-SubCell"/>
</dbReference>
<dbReference type="Gene3D" id="3.40.50.300">
    <property type="entry name" value="P-loop containing nucleotide triphosphate hydrolases"/>
    <property type="match status" value="1"/>
</dbReference>
<dbReference type="GO" id="GO:0016887">
    <property type="term" value="F:ATP hydrolysis activity"/>
    <property type="evidence" value="ECO:0007669"/>
    <property type="project" value="InterPro"/>
</dbReference>
<dbReference type="SMART" id="SM00382">
    <property type="entry name" value="AAA"/>
    <property type="match status" value="1"/>
</dbReference>
<dbReference type="InterPro" id="IPR036640">
    <property type="entry name" value="ABC1_TM_sf"/>
</dbReference>
<dbReference type="CDD" id="cd03228">
    <property type="entry name" value="ABCC_MRP_Like"/>
    <property type="match status" value="1"/>
</dbReference>
<dbReference type="PROSITE" id="PS00211">
    <property type="entry name" value="ABC_TRANSPORTER_1"/>
    <property type="match status" value="1"/>
</dbReference>
<protein>
    <submittedName>
        <fullName evidence="10">ABC-type multidrug transport system ATPase and permease component</fullName>
    </submittedName>
</protein>
<dbReference type="Pfam" id="PF00664">
    <property type="entry name" value="ABC_membrane"/>
    <property type="match status" value="1"/>
</dbReference>
<evidence type="ECO:0000259" key="9">
    <source>
        <dbReference type="PROSITE" id="PS50929"/>
    </source>
</evidence>
<dbReference type="PROSITE" id="PS50929">
    <property type="entry name" value="ABC_TM1F"/>
    <property type="match status" value="1"/>
</dbReference>
<dbReference type="EMBL" id="AFVZ01000001">
    <property type="protein sequence ID" value="EHN58909.1"/>
    <property type="molecule type" value="Genomic_DNA"/>
</dbReference>
<sequence length="553" mass="60838">MPLAKYIRRAWKENLIVLFWVVIGSSCTTLYGLSTANILTSAVAFKFRAVIIWVVVLLLTSVIWSLQIYFEAVTLTKSIQKMDTLIRQDITSSLLNRSVSAFHEKSSSVYVSWLTNDISTINEFGFGNLEMALSQFLTILMSIGAMLSFHYSMIITIIVLSALMLLAPKIFTAKMNQASLKATQAAERATSKMSDFLLGFDELVMINRPHLIHREITKASQDLADKRVKFAKASATMSASSNFTSLISQVILVAQAALLFFMHLVSAGAISGARYFSATIFASLTGMIANLVEVGTVKPVFAKYGQLPEIKEEPSSVRMTPTANLSNAVDSDAAIQLTNLSFSYPNKESDILHGLTLSFQKAKKYALVGESGSGKSTLLDLIAGKLDHYRGVIAVNGQDLQNMTPADLRKQLVYLNQKPHIFNESLLFNLTLGEPINKSSLQNVLFKSGLISLIDSLPEGLDTIISENGRNLSGGQQQRIAIARGLIEQGSIWLVDEATSSLDRESAIQIEQTLFKIQDITLIIVTHQLHDASSRLLDQIIYLKDVNQPVDAD</sequence>
<evidence type="ECO:0000256" key="2">
    <source>
        <dbReference type="ARBA" id="ARBA00022692"/>
    </source>
</evidence>
<feature type="transmembrane region" description="Helical" evidence="7">
    <location>
        <begin position="136"/>
        <end position="166"/>
    </location>
</feature>
<dbReference type="AlphaFoldDB" id="G9WI24"/>
<dbReference type="OrthoDB" id="95687at2"/>
<keyword evidence="3" id="KW-0547">Nucleotide-binding</keyword>
<evidence type="ECO:0000256" key="3">
    <source>
        <dbReference type="ARBA" id="ARBA00022741"/>
    </source>
</evidence>
<dbReference type="PATRIC" id="fig|1045004.4.peg.803"/>
<dbReference type="Proteomes" id="UP000004959">
    <property type="component" value="Chromosome"/>
</dbReference>
<keyword evidence="5 7" id="KW-1133">Transmembrane helix</keyword>
<feature type="transmembrane region" description="Helical" evidence="7">
    <location>
        <begin position="50"/>
        <end position="70"/>
    </location>
</feature>
<keyword evidence="4" id="KW-0067">ATP-binding</keyword>
<dbReference type="SUPFAM" id="SSF90123">
    <property type="entry name" value="ABC transporter transmembrane region"/>
    <property type="match status" value="1"/>
</dbReference>
<dbReference type="RefSeq" id="WP_007745510.1">
    <property type="nucleotide sequence ID" value="NZ_CM001398.1"/>
</dbReference>
<keyword evidence="6 7" id="KW-0472">Membrane</keyword>
<keyword evidence="11" id="KW-1185">Reference proteome</keyword>
<proteinExistence type="predicted"/>
<evidence type="ECO:0000313" key="11">
    <source>
        <dbReference type="Proteomes" id="UP000004959"/>
    </source>
</evidence>
<evidence type="ECO:0000256" key="6">
    <source>
        <dbReference type="ARBA" id="ARBA00023136"/>
    </source>
</evidence>